<protein>
    <recommendedName>
        <fullName evidence="4">F-box domain-containing protein</fullName>
    </recommendedName>
</protein>
<accession>A0AAD7C7U2</accession>
<evidence type="ECO:0000313" key="3">
    <source>
        <dbReference type="Proteomes" id="UP001221142"/>
    </source>
</evidence>
<comment type="caution">
    <text evidence="2">The sequence shown here is derived from an EMBL/GenBank/DDBJ whole genome shotgun (WGS) entry which is preliminary data.</text>
</comment>
<dbReference type="Gene3D" id="3.80.10.10">
    <property type="entry name" value="Ribonuclease Inhibitor"/>
    <property type="match status" value="1"/>
</dbReference>
<evidence type="ECO:0000313" key="2">
    <source>
        <dbReference type="EMBL" id="KAJ7641575.1"/>
    </source>
</evidence>
<dbReference type="AlphaFoldDB" id="A0AAD7C7U2"/>
<proteinExistence type="predicted"/>
<evidence type="ECO:0008006" key="4">
    <source>
        <dbReference type="Google" id="ProtNLM"/>
    </source>
</evidence>
<keyword evidence="1" id="KW-0175">Coiled coil</keyword>
<reference evidence="2" key="1">
    <citation type="submission" date="2023-03" db="EMBL/GenBank/DDBJ databases">
        <title>Massive genome expansion in bonnet fungi (Mycena s.s.) driven by repeated elements and novel gene families across ecological guilds.</title>
        <authorList>
            <consortium name="Lawrence Berkeley National Laboratory"/>
            <person name="Harder C.B."/>
            <person name="Miyauchi S."/>
            <person name="Viragh M."/>
            <person name="Kuo A."/>
            <person name="Thoen E."/>
            <person name="Andreopoulos B."/>
            <person name="Lu D."/>
            <person name="Skrede I."/>
            <person name="Drula E."/>
            <person name="Henrissat B."/>
            <person name="Morin E."/>
            <person name="Kohler A."/>
            <person name="Barry K."/>
            <person name="LaButti K."/>
            <person name="Morin E."/>
            <person name="Salamov A."/>
            <person name="Lipzen A."/>
            <person name="Mereny Z."/>
            <person name="Hegedus B."/>
            <person name="Baldrian P."/>
            <person name="Stursova M."/>
            <person name="Weitz H."/>
            <person name="Taylor A."/>
            <person name="Grigoriev I.V."/>
            <person name="Nagy L.G."/>
            <person name="Martin F."/>
            <person name="Kauserud H."/>
        </authorList>
    </citation>
    <scope>NUCLEOTIDE SEQUENCE</scope>
    <source>
        <strain evidence="2">9284</strain>
    </source>
</reference>
<sequence length="423" mass="48197">MSVQDLETQIAHISQDIERQKQVLRKLERSKGALQRQLNTIRDPIARLPAEISSEIFLQCLPSDYPQSGIHHMPITLLNVCTNWTDITLSTTGLWTAIRVVFPCSKGFCDVLEGWFQRARSHLLDLRVDVMGASDKDVGALIRRQSGQLNRLELRFENEHDPDHLIFHETDLEPLPFLQNLSIASRDGIEVSWTPILQILRRSPNLIDLSLQDLHLIDTSSSEDSTEPIVCPNLRRFLFTRNPFDLDSDDQIFQLIRAPGLESLILHDMHFQSTEFVPFLKRSSTMLQELSFDCLHIRESLDQMDEFLGLVPSIARLIISFPPLPILQRLASNLAKHPVEALPNLQSLELRFYSDDLSVDSPWTVLLPVLLDRCSKFKSLRITVHEGQVLDELEAELVTPLRGLSAVGIDIWVGTVKENLFNP</sequence>
<dbReference type="SUPFAM" id="SSF52047">
    <property type="entry name" value="RNI-like"/>
    <property type="match status" value="1"/>
</dbReference>
<name>A0AAD7C7U2_9AGAR</name>
<organism evidence="2 3">
    <name type="scientific">Roridomyces roridus</name>
    <dbReference type="NCBI Taxonomy" id="1738132"/>
    <lineage>
        <taxon>Eukaryota</taxon>
        <taxon>Fungi</taxon>
        <taxon>Dikarya</taxon>
        <taxon>Basidiomycota</taxon>
        <taxon>Agaricomycotina</taxon>
        <taxon>Agaricomycetes</taxon>
        <taxon>Agaricomycetidae</taxon>
        <taxon>Agaricales</taxon>
        <taxon>Marasmiineae</taxon>
        <taxon>Mycenaceae</taxon>
        <taxon>Roridomyces</taxon>
    </lineage>
</organism>
<gene>
    <name evidence="2" type="ORF">FB45DRAFT_359585</name>
</gene>
<dbReference type="Proteomes" id="UP001221142">
    <property type="component" value="Unassembled WGS sequence"/>
</dbReference>
<evidence type="ECO:0000256" key="1">
    <source>
        <dbReference type="SAM" id="Coils"/>
    </source>
</evidence>
<dbReference type="EMBL" id="JARKIF010000004">
    <property type="protein sequence ID" value="KAJ7641575.1"/>
    <property type="molecule type" value="Genomic_DNA"/>
</dbReference>
<dbReference type="InterPro" id="IPR032675">
    <property type="entry name" value="LRR_dom_sf"/>
</dbReference>
<keyword evidence="3" id="KW-1185">Reference proteome</keyword>
<feature type="coiled-coil region" evidence="1">
    <location>
        <begin position="3"/>
        <end position="37"/>
    </location>
</feature>
<dbReference type="PANTHER" id="PTHR38926:SF72">
    <property type="entry name" value="IM:7136021-RELATED"/>
    <property type="match status" value="1"/>
</dbReference>
<dbReference type="PANTHER" id="PTHR38926">
    <property type="entry name" value="F-BOX DOMAIN CONTAINING PROTEIN, EXPRESSED"/>
    <property type="match status" value="1"/>
</dbReference>